<evidence type="ECO:0000313" key="1">
    <source>
        <dbReference type="EMBL" id="BAH37624.1"/>
    </source>
</evidence>
<sequence>MRHSGGTFSNSHCDVSNIWSSQPRQRLSHCRHMNKTSTVVSRLPGMTTLSFLRSRARSDAALAAVRTLTVAAALLLGACTENPAGPGHDRDTAEPTTPGASGQLIVDARGLPAGSTGGAVVRGPNGFVRSVEVGDTLRGLTPGQYSVSAASVTGAEGTWQPAVSDQTIAIENTGRPQSIIIVFDLLLRRALLIIDVAGLPAGANANVNAVGPGNNSFAIVRTDSLNNAELGDWFVNAEPVVVGGKMYLPTPATQMRSVRAREAVRIAVRYQVSTGSLAVAVLGLPAGTNGNVTVSGPNGFTRSLTGTTTLTDLDVGTYQVTAAPVTPGGISYAPTPSTTSVQVTTSAVAAGATISYAATAAPTGSLAVNLSGLPAGQAGQVTITGPNNYSRVITATSAIAGLTPGSYTVTAARVRGAAGTYNGSPASQVLNVLSAQSASAAVSYAALPAVVQLPVSGLPAGTNASVSLTAPSGATTSHTSSTVISNAAAGRWRLTASAVVVGGFTYAPSPASYDQTVLAGDTLEFPVSYALSTGAIAVTIGGLPAGVTGTVTVTGPNGFSRQLQTTTTLTGLTPGNYTIAAPSVSAGGLTYLPSPASRTVTVSASLVAQAASVTYASQSGSVALTVTGLPAGAAADLTLTGPNGYSETLSAGGTIGSVPPGTYTLTVGTVRTALGTYAAAQATRSVTVTANATASQTVAYAALPASVVVPVAGLPAGTNPSFALISPSGVTSQLTTAYSNNSAATGRWRVTANAVQSGGHGYAASPASYDKTVLAGDTLEMPVTYSLSTGAIAVSVGGLPVGNNAAVTITGPNSYSRSVSATETVTNLAPGTYTVSAASVVVSGTSYTPSPATRQVTVSASLVAQAAAVTYASQSGSLALTVSGLPTGAVGDMTLTGPNSYSRAFTATSTISGLAAGSYTLTVRNVRTAAGTYAATPLSRAVTITTGGTSSQTVAYAALPAVVSVPVTGVPGGSTPSITLTSPTGATTTVTATTTISAAAAGRWRLAASVLSSGGNNYSPSPASYDQTVLAGDTLEFPVAFALSSGGIAVSATGLPAGVNANVTVTGPSSFTRALLGTLTLTSLVPGSYTVTAAAVTSGGITYNPTPTSRALTVTASAVAQAASVVYAAQIGRLTINASGLPTGAAPVFTLSGTASRSVTGARTVDSLAPGNYTVTAASVTVNGTTYAPSTTSAAATVSAGGTATTSFTYAAQGSRPENQPESGGGGGGNVTNLSIENVYVTQATQNWEGTAPIVIGREALARVFVKAAATNTVRPDVRLRIYANGSLVSTVTIPATASAVPTTISEGTMSASWNVVIPAANVRAGMQVLADVDPNNALGESDRTDNTWPRGGTLKAVTTVNPAVLEVKFVPVTVAGLTGNVSESNKASWLEMVKLIHPVRDVQASVRATFVSNAPALQSNNGNGAWLTVLNEINVLRALDGNMTAHYYGVVKTNYSSGSAGFGNQPGKAAVGWDEASTYQRIFAHEIGHNFGLGHAPCGVSGSAAYPYAGGVIGAWGWNAKTNTLVAPTVTDVMGYCSSQWVSDWTWSRVAQWRGTAGRVISAATSEGMLIWGRSENGVVTLEPAFAVSARGTPESSSATHEADLYDEYGSLVASHSFAMESIDHAAGDQQFAVVVPLSEAQRERVVRIVVRSTRSPMVLAAQRSARSALAAVRDSSGQQLSDARTLSRMESIGSGRRRVNWNQSTFRMGMVRDRNTGEVLSFLRRSGDEFRADGRSVEIVFSDGTRSVVERD</sequence>
<dbReference type="SUPFAM" id="SSF55486">
    <property type="entry name" value="Metalloproteases ('zincins'), catalytic domain"/>
    <property type="match status" value="1"/>
</dbReference>
<reference evidence="2" key="1">
    <citation type="submission" date="2006-03" db="EMBL/GenBank/DDBJ databases">
        <title>Complete genome sequence of Gemmatimonas aurantiaca T-27 that represents a novel phylum Gemmatimonadetes.</title>
        <authorList>
            <person name="Takasaki K."/>
            <person name="Ichikawa N."/>
            <person name="Miura H."/>
            <person name="Matsushita S."/>
            <person name="Watanabe Y."/>
            <person name="Oguchi A."/>
            <person name="Ankai A."/>
            <person name="Yashiro I."/>
            <person name="Takahashi M."/>
            <person name="Terui Y."/>
            <person name="Fukui S."/>
            <person name="Yokoyama H."/>
            <person name="Tanikawa S."/>
            <person name="Hanada S."/>
            <person name="Kamagata Y."/>
            <person name="Fujita N."/>
        </authorList>
    </citation>
    <scope>NUCLEOTIDE SEQUENCE [LARGE SCALE GENOMIC DNA]</scope>
    <source>
        <strain evidence="2">T-27 / DSM 14586 / JCM 11422 / NBRC 100505</strain>
    </source>
</reference>
<dbReference type="Pfam" id="PF10462">
    <property type="entry name" value="Peptidase_M66"/>
    <property type="match status" value="1"/>
</dbReference>
<dbReference type="STRING" id="379066.GAU_0582"/>
<dbReference type="Gene3D" id="2.60.40.1120">
    <property type="entry name" value="Carboxypeptidase-like, regulatory domain"/>
    <property type="match status" value="1"/>
</dbReference>
<accession>C1A5W4</accession>
<dbReference type="KEGG" id="gau:GAU_0582"/>
<dbReference type="EMBL" id="AP009153">
    <property type="protein sequence ID" value="BAH37624.1"/>
    <property type="molecule type" value="Genomic_DNA"/>
</dbReference>
<gene>
    <name evidence="1" type="ordered locus">GAU_0582</name>
</gene>
<name>C1A5W4_GEMAT</name>
<dbReference type="Proteomes" id="UP000002209">
    <property type="component" value="Chromosome"/>
</dbReference>
<dbReference type="eggNOG" id="COG1345">
    <property type="taxonomic scope" value="Bacteria"/>
</dbReference>
<evidence type="ECO:0000313" key="2">
    <source>
        <dbReference type="Proteomes" id="UP000002209"/>
    </source>
</evidence>
<protein>
    <submittedName>
        <fullName evidence="1">Uncharacterized protein</fullName>
    </submittedName>
</protein>
<keyword evidence="2" id="KW-1185">Reference proteome</keyword>
<proteinExistence type="predicted"/>
<dbReference type="HOGENOM" id="CLU_239284_0_0_0"/>
<organism evidence="1 2">
    <name type="scientific">Gemmatimonas aurantiaca (strain DSM 14586 / JCM 11422 / NBRC 100505 / T-27)</name>
    <dbReference type="NCBI Taxonomy" id="379066"/>
    <lineage>
        <taxon>Bacteria</taxon>
        <taxon>Pseudomonadati</taxon>
        <taxon>Gemmatimonadota</taxon>
        <taxon>Gemmatimonadia</taxon>
        <taxon>Gemmatimonadales</taxon>
        <taxon>Gemmatimonadaceae</taxon>
        <taxon>Gemmatimonas</taxon>
    </lineage>
</organism>
<dbReference type="eggNOG" id="COG1572">
    <property type="taxonomic scope" value="Bacteria"/>
</dbReference>